<dbReference type="EMBL" id="JACHIA010000007">
    <property type="protein sequence ID" value="MBB6071275.1"/>
    <property type="molecule type" value="Genomic_DNA"/>
</dbReference>
<evidence type="ECO:0000313" key="3">
    <source>
        <dbReference type="Proteomes" id="UP000582837"/>
    </source>
</evidence>
<dbReference type="Proteomes" id="UP000582837">
    <property type="component" value="Unassembled WGS sequence"/>
</dbReference>
<dbReference type="Gene3D" id="1.10.472.50">
    <property type="entry name" value="HD-domain/PDEase-like"/>
    <property type="match status" value="1"/>
</dbReference>
<dbReference type="RefSeq" id="WP_170034017.1">
    <property type="nucleotide sequence ID" value="NZ_JABDTL010000001.1"/>
</dbReference>
<evidence type="ECO:0000259" key="1">
    <source>
        <dbReference type="PROSITE" id="PS51831"/>
    </source>
</evidence>
<organism evidence="2 3">
    <name type="scientific">Longimicrobium terrae</name>
    <dbReference type="NCBI Taxonomy" id="1639882"/>
    <lineage>
        <taxon>Bacteria</taxon>
        <taxon>Pseudomonadati</taxon>
        <taxon>Gemmatimonadota</taxon>
        <taxon>Longimicrobiia</taxon>
        <taxon>Longimicrobiales</taxon>
        <taxon>Longimicrobiaceae</taxon>
        <taxon>Longimicrobium</taxon>
    </lineage>
</organism>
<feature type="domain" description="HD" evidence="1">
    <location>
        <begin position="27"/>
        <end position="130"/>
    </location>
</feature>
<reference evidence="2 3" key="1">
    <citation type="submission" date="2020-08" db="EMBL/GenBank/DDBJ databases">
        <title>Genomic Encyclopedia of Type Strains, Phase IV (KMG-IV): sequencing the most valuable type-strain genomes for metagenomic binning, comparative biology and taxonomic classification.</title>
        <authorList>
            <person name="Goeker M."/>
        </authorList>
    </citation>
    <scope>NUCLEOTIDE SEQUENCE [LARGE SCALE GENOMIC DNA]</scope>
    <source>
        <strain evidence="2 3">DSM 29007</strain>
    </source>
</reference>
<comment type="caution">
    <text evidence="2">The sequence shown here is derived from an EMBL/GenBank/DDBJ whole genome shotgun (WGS) entry which is preliminary data.</text>
</comment>
<gene>
    <name evidence="2" type="ORF">HNQ61_002899</name>
</gene>
<dbReference type="InterPro" id="IPR006674">
    <property type="entry name" value="HD_domain"/>
</dbReference>
<name>A0A841GZN7_9BACT</name>
<dbReference type="InterPro" id="IPR003607">
    <property type="entry name" value="HD/PDEase_dom"/>
</dbReference>
<dbReference type="PANTHER" id="PTHR33594">
    <property type="entry name" value="SUPERFAMILY HYDROLASE, PUTATIVE (AFU_ORTHOLOGUE AFUA_1G03035)-RELATED"/>
    <property type="match status" value="1"/>
</dbReference>
<dbReference type="Pfam" id="PF01966">
    <property type="entry name" value="HD"/>
    <property type="match status" value="1"/>
</dbReference>
<dbReference type="Gene3D" id="1.20.58.1910">
    <property type="match status" value="1"/>
</dbReference>
<proteinExistence type="predicted"/>
<dbReference type="CDD" id="cd00077">
    <property type="entry name" value="HDc"/>
    <property type="match status" value="1"/>
</dbReference>
<dbReference type="AlphaFoldDB" id="A0A841GZN7"/>
<accession>A0A841GZN7</accession>
<dbReference type="PANTHER" id="PTHR33594:SF1">
    <property type="entry name" value="HD_PDEASE DOMAIN-CONTAINING PROTEIN"/>
    <property type="match status" value="1"/>
</dbReference>
<keyword evidence="3" id="KW-1185">Reference proteome</keyword>
<sequence>MSEREQILRHTEAYVREQMRGEGTGHDWWHVHRVRGMALRLARDESADPYVVELAALLHDVADHKFHGGDETAGPRAAREWLARVDADAATIEHVADIIARLSFKGAGVPTPMSTPEGAVVQDADRLDAIGAIGIARAFAYGGSRGRPLHDPDDAPEMHDSFERYKSGGGPTINHFHEKLLLLRDRMNTAAARRIADSRHRYMQEFLAQFDREWNAADSFSDGEG</sequence>
<dbReference type="PROSITE" id="PS51831">
    <property type="entry name" value="HD"/>
    <property type="match status" value="1"/>
</dbReference>
<protein>
    <recommendedName>
        <fullName evidence="1">HD domain-containing protein</fullName>
    </recommendedName>
</protein>
<dbReference type="SUPFAM" id="SSF109604">
    <property type="entry name" value="HD-domain/PDEase-like"/>
    <property type="match status" value="1"/>
</dbReference>
<evidence type="ECO:0000313" key="2">
    <source>
        <dbReference type="EMBL" id="MBB6071275.1"/>
    </source>
</evidence>